<dbReference type="OrthoDB" id="455701at2"/>
<reference evidence="1 2" key="1">
    <citation type="submission" date="2015-06" db="EMBL/GenBank/DDBJ databases">
        <title>Draft genome assembly of filamentous brackish cyanobacterium Limnoraphis robusta strain CS-951.</title>
        <authorList>
            <person name="Willis A."/>
            <person name="Parks M."/>
            <person name="Burford M.A."/>
        </authorList>
    </citation>
    <scope>NUCLEOTIDE SEQUENCE [LARGE SCALE GENOMIC DNA]</scope>
    <source>
        <strain evidence="1 2">CS-951</strain>
    </source>
</reference>
<dbReference type="RefSeq" id="WP_046278109.1">
    <property type="nucleotide sequence ID" value="NZ_LATL02000095.1"/>
</dbReference>
<evidence type="ECO:0000313" key="2">
    <source>
        <dbReference type="Proteomes" id="UP000033607"/>
    </source>
</evidence>
<evidence type="ECO:0000313" key="1">
    <source>
        <dbReference type="EMBL" id="KKD38489.1"/>
    </source>
</evidence>
<dbReference type="Proteomes" id="UP000033607">
    <property type="component" value="Unassembled WGS sequence"/>
</dbReference>
<proteinExistence type="predicted"/>
<organism evidence="1 2">
    <name type="scientific">Limnoraphis robusta CS-951</name>
    <dbReference type="NCBI Taxonomy" id="1637645"/>
    <lineage>
        <taxon>Bacteria</taxon>
        <taxon>Bacillati</taxon>
        <taxon>Cyanobacteriota</taxon>
        <taxon>Cyanophyceae</taxon>
        <taxon>Oscillatoriophycideae</taxon>
        <taxon>Oscillatoriales</taxon>
        <taxon>Sirenicapillariaceae</taxon>
        <taxon>Limnoraphis</taxon>
    </lineage>
</organism>
<comment type="caution">
    <text evidence="1">The sequence shown here is derived from an EMBL/GenBank/DDBJ whole genome shotgun (WGS) entry which is preliminary data.</text>
</comment>
<name>A0A0F5YHV8_9CYAN</name>
<dbReference type="EMBL" id="LATL02000095">
    <property type="protein sequence ID" value="KKD38489.1"/>
    <property type="molecule type" value="Genomic_DNA"/>
</dbReference>
<sequence length="177" mass="20117">MSAITWLSGGSQGGTVAPIKGEHNLQETDIFRQSLPDAVTPNNCPNGVWDVYRKLPAHNQTKAFKPEDVQFLEQSLDEVKEEKRATRKVARLHEKILNETAQVNRWNQYMFRNENQFELRVQGYKKTTAKSLQRTRPKYAALGAGYQQTVNWADQAIASVETMLSQPIMTVEAVPVR</sequence>
<protein>
    <submittedName>
        <fullName evidence="1">Uncharacterized protein</fullName>
    </submittedName>
</protein>
<gene>
    <name evidence="1" type="ORF">WN50_08525</name>
</gene>
<accession>A0A0F5YHV8</accession>
<dbReference type="AlphaFoldDB" id="A0A0F5YHV8"/>